<feature type="compositionally biased region" description="Polar residues" evidence="1">
    <location>
        <begin position="63"/>
        <end position="86"/>
    </location>
</feature>
<feature type="region of interest" description="Disordered" evidence="1">
    <location>
        <begin position="59"/>
        <end position="133"/>
    </location>
</feature>
<keyword evidence="3" id="KW-1185">Reference proteome</keyword>
<organism evidence="2 3">
    <name type="scientific">Phialocephala subalpina</name>
    <dbReference type="NCBI Taxonomy" id="576137"/>
    <lineage>
        <taxon>Eukaryota</taxon>
        <taxon>Fungi</taxon>
        <taxon>Dikarya</taxon>
        <taxon>Ascomycota</taxon>
        <taxon>Pezizomycotina</taxon>
        <taxon>Leotiomycetes</taxon>
        <taxon>Helotiales</taxon>
        <taxon>Mollisiaceae</taxon>
        <taxon>Phialocephala</taxon>
        <taxon>Phialocephala fortinii species complex</taxon>
    </lineage>
</organism>
<dbReference type="EMBL" id="FJOG01000007">
    <property type="protein sequence ID" value="CZR55713.1"/>
    <property type="molecule type" value="Genomic_DNA"/>
</dbReference>
<reference evidence="2 3" key="1">
    <citation type="submission" date="2016-03" db="EMBL/GenBank/DDBJ databases">
        <authorList>
            <person name="Ploux O."/>
        </authorList>
    </citation>
    <scope>NUCLEOTIDE SEQUENCE [LARGE SCALE GENOMIC DNA]</scope>
    <source>
        <strain evidence="2 3">UAMH 11012</strain>
    </source>
</reference>
<evidence type="ECO:0000313" key="2">
    <source>
        <dbReference type="EMBL" id="CZR55713.1"/>
    </source>
</evidence>
<protein>
    <recommendedName>
        <fullName evidence="4">MADS-box domain-containing protein</fullName>
    </recommendedName>
</protein>
<evidence type="ECO:0000256" key="1">
    <source>
        <dbReference type="SAM" id="MobiDB-lite"/>
    </source>
</evidence>
<gene>
    <name evidence="2" type="ORF">PAC_05601</name>
</gene>
<feature type="region of interest" description="Disordered" evidence="1">
    <location>
        <begin position="177"/>
        <end position="207"/>
    </location>
</feature>
<accession>A0A1L7WSI3</accession>
<feature type="region of interest" description="Disordered" evidence="1">
    <location>
        <begin position="269"/>
        <end position="289"/>
    </location>
</feature>
<sequence length="289" mass="31724">MRFLERKHTIFKKSFEMSTRLKDVDIQVIVRSGNDWFGYQSENWVEYSMPPDVIISGPGDFMTHNQALQKSGTSPDSIRAQQTRRPSTPPCHSPRPIMQWDRTSTDTFSAHTISPPKPISHTPNAAPMPAPSMASSAFDMPDYFLDATLQSLPTPASSPPRAADARIADIGSVDALQSSRNDGAAGSPFAPGDHSALSTPRKRPRSSAFPELEIQGFGQSWHWQGNNFLLGEDTPAEKKRAFVKKEGRESDEEQALLLQTVPVFQPSLLSPLRCAPPSSPQGPGRSSVQ</sequence>
<dbReference type="AlphaFoldDB" id="A0A1L7WSI3"/>
<dbReference type="Proteomes" id="UP000184330">
    <property type="component" value="Unassembled WGS sequence"/>
</dbReference>
<name>A0A1L7WSI3_9HELO</name>
<evidence type="ECO:0008006" key="4">
    <source>
        <dbReference type="Google" id="ProtNLM"/>
    </source>
</evidence>
<evidence type="ECO:0000313" key="3">
    <source>
        <dbReference type="Proteomes" id="UP000184330"/>
    </source>
</evidence>
<feature type="compositionally biased region" description="Polar residues" evidence="1">
    <location>
        <begin position="101"/>
        <end position="112"/>
    </location>
</feature>
<proteinExistence type="predicted"/>